<evidence type="ECO:0000313" key="2">
    <source>
        <dbReference type="Proteomes" id="UP001586593"/>
    </source>
</evidence>
<evidence type="ECO:0000313" key="1">
    <source>
        <dbReference type="EMBL" id="KAL1848880.1"/>
    </source>
</evidence>
<keyword evidence="2" id="KW-1185">Reference proteome</keyword>
<organism evidence="1 2">
    <name type="scientific">Phialemonium thermophilum</name>
    <dbReference type="NCBI Taxonomy" id="223376"/>
    <lineage>
        <taxon>Eukaryota</taxon>
        <taxon>Fungi</taxon>
        <taxon>Dikarya</taxon>
        <taxon>Ascomycota</taxon>
        <taxon>Pezizomycotina</taxon>
        <taxon>Sordariomycetes</taxon>
        <taxon>Sordariomycetidae</taxon>
        <taxon>Cephalothecales</taxon>
        <taxon>Cephalothecaceae</taxon>
        <taxon>Phialemonium</taxon>
    </lineage>
</organism>
<proteinExistence type="predicted"/>
<sequence length="77" mass="8624">MMYTPTLLASRRNPILLVSHFLAPSPPLRPLRASPDKSDNLVPREPRGHISVFLLYLLLLTAPSFHPCRSLSNPPLI</sequence>
<protein>
    <submittedName>
        <fullName evidence="1">Uncharacterized protein</fullName>
    </submittedName>
</protein>
<comment type="caution">
    <text evidence="1">The sequence shown here is derived from an EMBL/GenBank/DDBJ whole genome shotgun (WGS) entry which is preliminary data.</text>
</comment>
<accession>A0ABR3VYX3</accession>
<dbReference type="EMBL" id="JAZHXJ010000901">
    <property type="protein sequence ID" value="KAL1848880.1"/>
    <property type="molecule type" value="Genomic_DNA"/>
</dbReference>
<name>A0ABR3VYX3_9PEZI</name>
<reference evidence="1 2" key="1">
    <citation type="journal article" date="2024" name="Commun. Biol.">
        <title>Comparative genomic analysis of thermophilic fungi reveals convergent evolutionary adaptations and gene losses.</title>
        <authorList>
            <person name="Steindorff A.S."/>
            <person name="Aguilar-Pontes M.V."/>
            <person name="Robinson A.J."/>
            <person name="Andreopoulos B."/>
            <person name="LaButti K."/>
            <person name="Kuo A."/>
            <person name="Mondo S."/>
            <person name="Riley R."/>
            <person name="Otillar R."/>
            <person name="Haridas S."/>
            <person name="Lipzen A."/>
            <person name="Grimwood J."/>
            <person name="Schmutz J."/>
            <person name="Clum A."/>
            <person name="Reid I.D."/>
            <person name="Moisan M.C."/>
            <person name="Butler G."/>
            <person name="Nguyen T.T.M."/>
            <person name="Dewar K."/>
            <person name="Conant G."/>
            <person name="Drula E."/>
            <person name="Henrissat B."/>
            <person name="Hansel C."/>
            <person name="Singer S."/>
            <person name="Hutchinson M.I."/>
            <person name="de Vries R.P."/>
            <person name="Natvig D.O."/>
            <person name="Powell A.J."/>
            <person name="Tsang A."/>
            <person name="Grigoriev I.V."/>
        </authorList>
    </citation>
    <scope>NUCLEOTIDE SEQUENCE [LARGE SCALE GENOMIC DNA]</scope>
    <source>
        <strain evidence="1 2">ATCC 24622</strain>
    </source>
</reference>
<gene>
    <name evidence="1" type="ORF">VTK73DRAFT_10056</name>
</gene>
<dbReference type="Proteomes" id="UP001586593">
    <property type="component" value="Unassembled WGS sequence"/>
</dbReference>